<feature type="region of interest" description="Disordered" evidence="1">
    <location>
        <begin position="445"/>
        <end position="464"/>
    </location>
</feature>
<evidence type="ECO:0000313" key="3">
    <source>
        <dbReference type="EMBL" id="EHQ29704.1"/>
    </source>
</evidence>
<protein>
    <recommendedName>
        <fullName evidence="5">Lipoprotein</fullName>
    </recommendedName>
</protein>
<dbReference type="RefSeq" id="WP_008511034.1">
    <property type="nucleotide sequence ID" value="NZ_CM001403.1"/>
</dbReference>
<dbReference type="OrthoDB" id="743213at2"/>
<gene>
    <name evidence="3" type="ORF">Mucpa_5635</name>
</gene>
<evidence type="ECO:0000256" key="2">
    <source>
        <dbReference type="SAM" id="SignalP"/>
    </source>
</evidence>
<evidence type="ECO:0008006" key="5">
    <source>
        <dbReference type="Google" id="ProtNLM"/>
    </source>
</evidence>
<dbReference type="Proteomes" id="UP000002774">
    <property type="component" value="Chromosome"/>
</dbReference>
<name>H1Y169_9SPHI</name>
<dbReference type="eggNOG" id="ENOG5033K7P">
    <property type="taxonomic scope" value="Bacteria"/>
</dbReference>
<proteinExistence type="predicted"/>
<dbReference type="HOGENOM" id="CLU_589015_0_0_10"/>
<keyword evidence="2" id="KW-0732">Signal</keyword>
<evidence type="ECO:0000256" key="1">
    <source>
        <dbReference type="SAM" id="MobiDB-lite"/>
    </source>
</evidence>
<keyword evidence="4" id="KW-1185">Reference proteome</keyword>
<feature type="chain" id="PRO_5003558107" description="Lipoprotein" evidence="2">
    <location>
        <begin position="20"/>
        <end position="464"/>
    </location>
</feature>
<dbReference type="PROSITE" id="PS51257">
    <property type="entry name" value="PROKAR_LIPOPROTEIN"/>
    <property type="match status" value="1"/>
</dbReference>
<feature type="region of interest" description="Disordered" evidence="1">
    <location>
        <begin position="240"/>
        <end position="279"/>
    </location>
</feature>
<accession>H1Y169</accession>
<feature type="compositionally biased region" description="Gly residues" evidence="1">
    <location>
        <begin position="240"/>
        <end position="252"/>
    </location>
</feature>
<reference evidence="3" key="1">
    <citation type="submission" date="2011-09" db="EMBL/GenBank/DDBJ databases">
        <title>The permanent draft genome of Mucilaginibacter paludis DSM 18603.</title>
        <authorList>
            <consortium name="US DOE Joint Genome Institute (JGI-PGF)"/>
            <person name="Lucas S."/>
            <person name="Han J."/>
            <person name="Lapidus A."/>
            <person name="Bruce D."/>
            <person name="Goodwin L."/>
            <person name="Pitluck S."/>
            <person name="Peters L."/>
            <person name="Kyrpides N."/>
            <person name="Mavromatis K."/>
            <person name="Ivanova N."/>
            <person name="Mikhailova N."/>
            <person name="Held B."/>
            <person name="Detter J.C."/>
            <person name="Tapia R."/>
            <person name="Han C."/>
            <person name="Land M."/>
            <person name="Hauser L."/>
            <person name="Markowitz V."/>
            <person name="Cheng J.-F."/>
            <person name="Hugenholtz P."/>
            <person name="Woyke T."/>
            <person name="Wu D."/>
            <person name="Tindall B."/>
            <person name="Brambilla E."/>
            <person name="Klenk H.-P."/>
            <person name="Eisen J.A."/>
        </authorList>
    </citation>
    <scope>NUCLEOTIDE SEQUENCE [LARGE SCALE GENOMIC DNA]</scope>
    <source>
        <strain evidence="3">DSM 18603</strain>
    </source>
</reference>
<dbReference type="AlphaFoldDB" id="H1Y169"/>
<sequence>MKKITKYILLLLTLTMACRKENNTQPTIQTNPQQTLSLKAVTDWYNQQPDSTTTIQTNSLGLKPFNIKKLNPDLANLRSVNVKKGNYWLVKVKGQPTYNGIKLGYRKLAFIKDSTGAIKPRILEIIPDLIYLQRKGKAETKDFTGRVFVYDQHHQLTGGLIYSQGKTIGQIKPKPAGTSTTSADPKLRTLMVAISADCEWYDSSYIDADGIFTVYSENICSYSIYDDGYYPDYGGGGGGDVSADPYGGGGGSSADPAPDPTPEPSNLPGEDHPKINPKNYTDCFGSVPNTNATMQVTIYVQEPFPGTTFNYGPNSVGHTAIGITKSGGGQTVTQVIGFYPDASGKDKIHAPGKLVDNSQLDYNASITYNVDAVQFANLINYINSPLPAYDLTDFNCTGYAVSACAYAGITLPNAYTTVGLPTPDHVPHLAETPAGLGNSIDNMKGQPGVNTNGGTGPATHGPCN</sequence>
<evidence type="ECO:0000313" key="4">
    <source>
        <dbReference type="Proteomes" id="UP000002774"/>
    </source>
</evidence>
<feature type="signal peptide" evidence="2">
    <location>
        <begin position="1"/>
        <end position="19"/>
    </location>
</feature>
<dbReference type="STRING" id="714943.Mucpa_5635"/>
<organism evidence="3 4">
    <name type="scientific">Mucilaginibacter paludis DSM 18603</name>
    <dbReference type="NCBI Taxonomy" id="714943"/>
    <lineage>
        <taxon>Bacteria</taxon>
        <taxon>Pseudomonadati</taxon>
        <taxon>Bacteroidota</taxon>
        <taxon>Sphingobacteriia</taxon>
        <taxon>Sphingobacteriales</taxon>
        <taxon>Sphingobacteriaceae</taxon>
        <taxon>Mucilaginibacter</taxon>
    </lineage>
</organism>
<dbReference type="EMBL" id="CM001403">
    <property type="protein sequence ID" value="EHQ29704.1"/>
    <property type="molecule type" value="Genomic_DNA"/>
</dbReference>